<dbReference type="AlphaFoldDB" id="A0A226D2I6"/>
<keyword evidence="1" id="KW-0479">Metal-binding</keyword>
<dbReference type="Gene3D" id="6.10.140.2220">
    <property type="match status" value="1"/>
</dbReference>
<reference evidence="6 7" key="1">
    <citation type="submission" date="2015-12" db="EMBL/GenBank/DDBJ databases">
        <title>The genome of Folsomia candida.</title>
        <authorList>
            <person name="Faddeeva A."/>
            <person name="Derks M.F."/>
            <person name="Anvar Y."/>
            <person name="Smit S."/>
            <person name="Van Straalen N."/>
            <person name="Roelofs D."/>
        </authorList>
    </citation>
    <scope>NUCLEOTIDE SEQUENCE [LARGE SCALE GENOMIC DNA]</scope>
    <source>
        <strain evidence="6 7">VU population</strain>
        <tissue evidence="6">Whole body</tissue>
    </source>
</reference>
<evidence type="ECO:0000256" key="3">
    <source>
        <dbReference type="ARBA" id="ARBA00022833"/>
    </source>
</evidence>
<evidence type="ECO:0000256" key="4">
    <source>
        <dbReference type="PROSITE-ProRule" id="PRU00134"/>
    </source>
</evidence>
<evidence type="ECO:0000313" key="6">
    <source>
        <dbReference type="EMBL" id="OXA39802.1"/>
    </source>
</evidence>
<dbReference type="SUPFAM" id="SSF144232">
    <property type="entry name" value="HIT/MYND zinc finger-like"/>
    <property type="match status" value="1"/>
</dbReference>
<keyword evidence="7" id="KW-1185">Reference proteome</keyword>
<dbReference type="InterPro" id="IPR002893">
    <property type="entry name" value="Znf_MYND"/>
</dbReference>
<feature type="domain" description="MYND-type" evidence="5">
    <location>
        <begin position="188"/>
        <end position="230"/>
    </location>
</feature>
<evidence type="ECO:0000256" key="2">
    <source>
        <dbReference type="ARBA" id="ARBA00022771"/>
    </source>
</evidence>
<dbReference type="Pfam" id="PF01753">
    <property type="entry name" value="zf-MYND"/>
    <property type="match status" value="1"/>
</dbReference>
<dbReference type="Proteomes" id="UP000198287">
    <property type="component" value="Unassembled WGS sequence"/>
</dbReference>
<keyword evidence="3" id="KW-0862">Zinc</keyword>
<keyword evidence="2 4" id="KW-0863">Zinc-finger</keyword>
<dbReference type="OrthoDB" id="432970at2759"/>
<evidence type="ECO:0000256" key="1">
    <source>
        <dbReference type="ARBA" id="ARBA00022723"/>
    </source>
</evidence>
<comment type="caution">
    <text evidence="6">The sequence shown here is derived from an EMBL/GenBank/DDBJ whole genome shotgun (WGS) entry which is preliminary data.</text>
</comment>
<dbReference type="EMBL" id="LNIX01000037">
    <property type="protein sequence ID" value="OXA39802.1"/>
    <property type="molecule type" value="Genomic_DNA"/>
</dbReference>
<dbReference type="PROSITE" id="PS50865">
    <property type="entry name" value="ZF_MYND_2"/>
    <property type="match status" value="1"/>
</dbReference>
<organism evidence="6 7">
    <name type="scientific">Folsomia candida</name>
    <name type="common">Springtail</name>
    <dbReference type="NCBI Taxonomy" id="158441"/>
    <lineage>
        <taxon>Eukaryota</taxon>
        <taxon>Metazoa</taxon>
        <taxon>Ecdysozoa</taxon>
        <taxon>Arthropoda</taxon>
        <taxon>Hexapoda</taxon>
        <taxon>Collembola</taxon>
        <taxon>Entomobryomorpha</taxon>
        <taxon>Isotomoidea</taxon>
        <taxon>Isotomidae</taxon>
        <taxon>Proisotominae</taxon>
        <taxon>Folsomia</taxon>
    </lineage>
</organism>
<gene>
    <name evidence="6" type="ORF">Fcan01_25478</name>
</gene>
<proteinExistence type="predicted"/>
<protein>
    <submittedName>
        <fullName evidence="6">MYND-type zinc finger protein MUB1</fullName>
    </submittedName>
</protein>
<evidence type="ECO:0000259" key="5">
    <source>
        <dbReference type="PROSITE" id="PS50865"/>
    </source>
</evidence>
<sequence>MADPDSDDDLECFTLNTQKYTTALIKFNNAIPTFEAMVPSVVALSYRDRAAFVVEKYEEHLFALHDRPTHLLMGFLRDIDELATFCTAVTLGWRLWPDYWVGLQLMLNYLADETLIEDVKRVDTLFLATLKEIALKDGWRNCPASGPALSAQAKKILIRYKSEEGRPLEGIMTGLSLGEGVDKKICEGIDCLEIETDEVKFLRCGKCKKAAYHSKECQVKAWKGGHKKVCAPPQQQ</sequence>
<evidence type="ECO:0000313" key="7">
    <source>
        <dbReference type="Proteomes" id="UP000198287"/>
    </source>
</evidence>
<dbReference type="GO" id="GO:0008270">
    <property type="term" value="F:zinc ion binding"/>
    <property type="evidence" value="ECO:0007669"/>
    <property type="project" value="UniProtKB-KW"/>
</dbReference>
<accession>A0A226D2I6</accession>
<name>A0A226D2I6_FOLCA</name>